<protein>
    <submittedName>
        <fullName evidence="1">Uncharacterized protein</fullName>
    </submittedName>
</protein>
<dbReference type="EnsemblPlants" id="KQL04576">
    <property type="protein sequence ID" value="KQL04576"/>
    <property type="gene ID" value="SETIT_003575mg"/>
</dbReference>
<dbReference type="EMBL" id="AGNK02002888">
    <property type="status" value="NOT_ANNOTATED_CDS"/>
    <property type="molecule type" value="Genomic_DNA"/>
</dbReference>
<dbReference type="Gramene" id="KQL04576">
    <property type="protein sequence ID" value="KQL04576"/>
    <property type="gene ID" value="SETIT_003575mg"/>
</dbReference>
<dbReference type="Proteomes" id="UP000004995">
    <property type="component" value="Unassembled WGS sequence"/>
</dbReference>
<name>K3XNV2_SETIT</name>
<dbReference type="AlphaFoldDB" id="K3XNV2"/>
<keyword evidence="2" id="KW-1185">Reference proteome</keyword>
<proteinExistence type="predicted"/>
<evidence type="ECO:0000313" key="1">
    <source>
        <dbReference type="EnsemblPlants" id="KQL04576"/>
    </source>
</evidence>
<evidence type="ECO:0000313" key="2">
    <source>
        <dbReference type="Proteomes" id="UP000004995"/>
    </source>
</evidence>
<sequence length="82" mass="9203">MYNAPTVRSIKRSGTYKNSARNTAFPMPLQFTNMDGKNVCERNDVMLAINNCFNLPPRLLSISHDHISGAYMQAASIGHWCL</sequence>
<dbReference type="HOGENOM" id="CLU_2562724_0_0_1"/>
<reference evidence="1" key="2">
    <citation type="submission" date="2018-08" db="UniProtKB">
        <authorList>
            <consortium name="EnsemblPlants"/>
        </authorList>
    </citation>
    <scope>IDENTIFICATION</scope>
    <source>
        <strain evidence="1">Yugu1</strain>
    </source>
</reference>
<dbReference type="InParanoid" id="K3XNV2"/>
<accession>K3XNV2</accession>
<reference evidence="2" key="1">
    <citation type="journal article" date="2012" name="Nat. Biotechnol.">
        <title>Reference genome sequence of the model plant Setaria.</title>
        <authorList>
            <person name="Bennetzen J.L."/>
            <person name="Schmutz J."/>
            <person name="Wang H."/>
            <person name="Percifield R."/>
            <person name="Hawkins J."/>
            <person name="Pontaroli A.C."/>
            <person name="Estep M."/>
            <person name="Feng L."/>
            <person name="Vaughn J.N."/>
            <person name="Grimwood J."/>
            <person name="Jenkins J."/>
            <person name="Barry K."/>
            <person name="Lindquist E."/>
            <person name="Hellsten U."/>
            <person name="Deshpande S."/>
            <person name="Wang X."/>
            <person name="Wu X."/>
            <person name="Mitros T."/>
            <person name="Triplett J."/>
            <person name="Yang X."/>
            <person name="Ye C.Y."/>
            <person name="Mauro-Herrera M."/>
            <person name="Wang L."/>
            <person name="Li P."/>
            <person name="Sharma M."/>
            <person name="Sharma R."/>
            <person name="Ronald P.C."/>
            <person name="Panaud O."/>
            <person name="Kellogg E.A."/>
            <person name="Brutnell T.P."/>
            <person name="Doust A.N."/>
            <person name="Tuskan G.A."/>
            <person name="Rokhsar D."/>
            <person name="Devos K.M."/>
        </authorList>
    </citation>
    <scope>NUCLEOTIDE SEQUENCE [LARGE SCALE GENOMIC DNA]</scope>
    <source>
        <strain evidence="2">cv. Yugu1</strain>
    </source>
</reference>
<organism evidence="1 2">
    <name type="scientific">Setaria italica</name>
    <name type="common">Foxtail millet</name>
    <name type="synonym">Panicum italicum</name>
    <dbReference type="NCBI Taxonomy" id="4555"/>
    <lineage>
        <taxon>Eukaryota</taxon>
        <taxon>Viridiplantae</taxon>
        <taxon>Streptophyta</taxon>
        <taxon>Embryophyta</taxon>
        <taxon>Tracheophyta</taxon>
        <taxon>Spermatophyta</taxon>
        <taxon>Magnoliopsida</taxon>
        <taxon>Liliopsida</taxon>
        <taxon>Poales</taxon>
        <taxon>Poaceae</taxon>
        <taxon>PACMAD clade</taxon>
        <taxon>Panicoideae</taxon>
        <taxon>Panicodae</taxon>
        <taxon>Paniceae</taxon>
        <taxon>Cenchrinae</taxon>
        <taxon>Setaria</taxon>
    </lineage>
</organism>